<proteinExistence type="predicted"/>
<keyword evidence="1" id="KW-0472">Membrane</keyword>
<evidence type="ECO:0000256" key="1">
    <source>
        <dbReference type="SAM" id="Phobius"/>
    </source>
</evidence>
<organism evidence="2 3">
    <name type="scientific">Acidianus bottle-shaped virus 2 strain ABV2</name>
    <dbReference type="NCBI Taxonomy" id="1732173"/>
    <lineage>
        <taxon>Viruses</taxon>
        <taxon>Viruses incertae sedis</taxon>
        <taxon>Ampullaviridae</taxon>
        <taxon>Bottigliavirus</taxon>
        <taxon>Bottigliavirus puteoliense</taxon>
        <taxon>Bottigliavirus ABV2</taxon>
    </lineage>
</organism>
<keyword evidence="1" id="KW-0812">Transmembrane</keyword>
<sequence>MTAEGITILRSPTFLTIIVLLMIVFGIAIVTLLSQYV</sequence>
<keyword evidence="3" id="KW-1185">Reference proteome</keyword>
<feature type="transmembrane region" description="Helical" evidence="1">
    <location>
        <begin position="12"/>
        <end position="33"/>
    </location>
</feature>
<evidence type="ECO:0000313" key="2">
    <source>
        <dbReference type="EMBL" id="ALG96787.1"/>
    </source>
</evidence>
<dbReference type="OrthoDB" id="29308at10239"/>
<dbReference type="Proteomes" id="UP000202536">
    <property type="component" value="Segment"/>
</dbReference>
<name>A0A0N9P4H2_9VIRU</name>
<accession>A0A0N9P4H2</accession>
<keyword evidence="1" id="KW-1133">Transmembrane helix</keyword>
<dbReference type="EMBL" id="KP282673">
    <property type="protein sequence ID" value="ALG96787.1"/>
    <property type="molecule type" value="Genomic_DNA"/>
</dbReference>
<dbReference type="RefSeq" id="YP_009211309.1">
    <property type="nucleotide sequence ID" value="NC_028938.1"/>
</dbReference>
<dbReference type="KEGG" id="vg:26637877"/>
<reference evidence="2 3" key="1">
    <citation type="journal article" date="2015" name="Environ. Microbiol.">
        <title>Novel viral genomes identified from six metagenomes reveal wide distribution of archaeal viruses and high viral diversity in terrestrial hot springs.</title>
        <authorList>
            <person name="Gudbergsdottir S.R."/>
            <person name="Menzel P."/>
            <person name="Krogh A."/>
            <person name="Young M."/>
            <person name="Peng X."/>
        </authorList>
    </citation>
    <scope>NUCLEOTIDE SEQUENCE [LARGE SCALE GENOMIC DNA]</scope>
    <source>
        <strain evidence="2 3">ABV2</strain>
    </source>
</reference>
<dbReference type="GeneID" id="26637877"/>
<evidence type="ECO:0000313" key="3">
    <source>
        <dbReference type="Proteomes" id="UP000202536"/>
    </source>
</evidence>
<protein>
    <submittedName>
        <fullName evidence="2">Uncharacterized protein</fullName>
    </submittedName>
</protein>